<feature type="compositionally biased region" description="Low complexity" evidence="1">
    <location>
        <begin position="529"/>
        <end position="557"/>
    </location>
</feature>
<feature type="domain" description="Chitin-binding type-3" evidence="2">
    <location>
        <begin position="459"/>
        <end position="503"/>
    </location>
</feature>
<dbReference type="SMART" id="SM00495">
    <property type="entry name" value="ChtBD3"/>
    <property type="match status" value="5"/>
</dbReference>
<feature type="non-terminal residue" evidence="3">
    <location>
        <position position="557"/>
    </location>
</feature>
<dbReference type="Gene3D" id="2.10.10.90">
    <property type="match status" value="2"/>
</dbReference>
<feature type="domain" description="Chitin-binding type-3" evidence="2">
    <location>
        <begin position="342"/>
        <end position="380"/>
    </location>
</feature>
<dbReference type="GO" id="GO:0004553">
    <property type="term" value="F:hydrolase activity, hydrolyzing O-glycosyl compounds"/>
    <property type="evidence" value="ECO:0007669"/>
    <property type="project" value="InterPro"/>
</dbReference>
<dbReference type="GO" id="GO:0030246">
    <property type="term" value="F:carbohydrate binding"/>
    <property type="evidence" value="ECO:0007669"/>
    <property type="project" value="InterPro"/>
</dbReference>
<proteinExistence type="predicted"/>
<gene>
    <name evidence="3" type="ORF">DN757_07130</name>
</gene>
<dbReference type="RefSeq" id="WP_111269584.1">
    <property type="nucleotide sequence ID" value="NZ_QKWW01000021.1"/>
</dbReference>
<comment type="caution">
    <text evidence="3">The sequence shown here is derived from an EMBL/GenBank/DDBJ whole genome shotgun (WGS) entry which is preliminary data.</text>
</comment>
<dbReference type="InterPro" id="IPR008160">
    <property type="entry name" value="Collagen"/>
</dbReference>
<evidence type="ECO:0000259" key="2">
    <source>
        <dbReference type="SMART" id="SM00495"/>
    </source>
</evidence>
<dbReference type="NCBIfam" id="NF033172">
    <property type="entry name" value="N_to_GlyXaaXaa"/>
    <property type="match status" value="1"/>
</dbReference>
<feature type="region of interest" description="Disordered" evidence="1">
    <location>
        <begin position="514"/>
        <end position="557"/>
    </location>
</feature>
<protein>
    <recommendedName>
        <fullName evidence="2">Chitin-binding type-3 domain-containing protein</fullName>
    </recommendedName>
</protein>
<organism evidence="3 4">
    <name type="scientific">Paenibacillus silvae</name>
    <dbReference type="NCBI Taxonomy" id="1325358"/>
    <lineage>
        <taxon>Bacteria</taxon>
        <taxon>Bacillati</taxon>
        <taxon>Bacillota</taxon>
        <taxon>Bacilli</taxon>
        <taxon>Bacillales</taxon>
        <taxon>Paenibacillaceae</taxon>
        <taxon>Paenibacillus</taxon>
    </lineage>
</organism>
<feature type="domain" description="Chitin-binding type-3" evidence="2">
    <location>
        <begin position="276"/>
        <end position="320"/>
    </location>
</feature>
<dbReference type="GO" id="GO:0030020">
    <property type="term" value="F:extracellular matrix structural constituent conferring tensile strength"/>
    <property type="evidence" value="ECO:0007669"/>
    <property type="project" value="TreeGrafter"/>
</dbReference>
<dbReference type="GO" id="GO:0031012">
    <property type="term" value="C:extracellular matrix"/>
    <property type="evidence" value="ECO:0007669"/>
    <property type="project" value="TreeGrafter"/>
</dbReference>
<evidence type="ECO:0000313" key="4">
    <source>
        <dbReference type="Proteomes" id="UP000249204"/>
    </source>
</evidence>
<dbReference type="EMBL" id="QKWW01000021">
    <property type="protein sequence ID" value="PZT56284.1"/>
    <property type="molecule type" value="Genomic_DNA"/>
</dbReference>
<dbReference type="InterPro" id="IPR003610">
    <property type="entry name" value="CBM5/12"/>
</dbReference>
<dbReference type="Pfam" id="PF01391">
    <property type="entry name" value="Collagen"/>
    <property type="match status" value="1"/>
</dbReference>
<sequence length="557" mass="53870">MSDGRKRVNIKAFLEGRSFRAGSPFIPITASELEQYESILRSLAVTIPATISQPTAANILALQNGLRQLLTFVNQSEFRAGVKAELQAVLELTIASSEVIPVALINLAGKLQNLLDDQLSVTLLLEIPPADKDRLVGLIRSISISLSRATTTLGGGVTGPPGPPGVPGVPGVPGARGPAGAVGPVGPVGPAGPQGIQGPAGVPGVGLNNITTFNPSAGSTYAQGQVVSYNGSLYVANVNGPTGVPGSSPDYTLLLGADPPGTTGATGATGIGLSGAVAFDPALASGYTLGQVVTYNGSTYITSVAGPTGTPGTSSDYTLIASAGVTGATGVGLGGSMVFDPAQAPTYSAGQVVTYNGSTYITNVASPTGTPGSSPDYTLIAGAGPTGATGVGLTGIVTFDPAQAPTYPAGQIVTYNGSTYITSVSSPTGTPGTSADYTLLAGAGTTGATGATGAGLDGSVTFDPAVAPTYPAGQIVTFDGSTYITNVASPTGTPGTSADYTLLAAAGATGVTGAAGTTGETGGTGSTGVTGTTGATGVAGSTGATGADGVTGATGET</sequence>
<dbReference type="PANTHER" id="PTHR24023:SF1095">
    <property type="entry name" value="EGF-LIKE DOMAIN-CONTAINING PROTEIN"/>
    <property type="match status" value="1"/>
</dbReference>
<dbReference type="GO" id="GO:0005615">
    <property type="term" value="C:extracellular space"/>
    <property type="evidence" value="ECO:0007669"/>
    <property type="project" value="TreeGrafter"/>
</dbReference>
<feature type="compositionally biased region" description="Gly residues" evidence="1">
    <location>
        <begin position="519"/>
        <end position="528"/>
    </location>
</feature>
<dbReference type="PANTHER" id="PTHR24023">
    <property type="entry name" value="COLLAGEN ALPHA"/>
    <property type="match status" value="1"/>
</dbReference>
<dbReference type="InterPro" id="IPR050149">
    <property type="entry name" value="Collagen_superfamily"/>
</dbReference>
<dbReference type="AlphaFoldDB" id="A0A2W6NKC7"/>
<dbReference type="Proteomes" id="UP000249204">
    <property type="component" value="Unassembled WGS sequence"/>
</dbReference>
<dbReference type="InterPro" id="IPR048009">
    <property type="entry name" value="NGRR_dom"/>
</dbReference>
<dbReference type="GO" id="GO:0030198">
    <property type="term" value="P:extracellular matrix organization"/>
    <property type="evidence" value="ECO:0007669"/>
    <property type="project" value="TreeGrafter"/>
</dbReference>
<name>A0A2W6NKC7_9BACL</name>
<reference evidence="3 4" key="1">
    <citation type="submission" date="2018-06" db="EMBL/GenBank/DDBJ databases">
        <title>Isolation of heavy metals resistant Paenibacillus silvae NC2 from Gold-Copper mine in ZiJin, China.</title>
        <authorList>
            <person name="Xu J."/>
            <person name="Mazhar H.S."/>
            <person name="Rensing C."/>
        </authorList>
    </citation>
    <scope>NUCLEOTIDE SEQUENCE [LARGE SCALE GENOMIC DNA]</scope>
    <source>
        <strain evidence="3 4">NC2</strain>
    </source>
</reference>
<evidence type="ECO:0000256" key="1">
    <source>
        <dbReference type="SAM" id="MobiDB-lite"/>
    </source>
</evidence>
<dbReference type="GO" id="GO:0005975">
    <property type="term" value="P:carbohydrate metabolic process"/>
    <property type="evidence" value="ECO:0007669"/>
    <property type="project" value="InterPro"/>
</dbReference>
<accession>A0A2W6NKC7</accession>
<evidence type="ECO:0000313" key="3">
    <source>
        <dbReference type="EMBL" id="PZT56284.1"/>
    </source>
</evidence>
<feature type="domain" description="Chitin-binding type-3" evidence="2">
    <location>
        <begin position="396"/>
        <end position="440"/>
    </location>
</feature>
<feature type="domain" description="Chitin-binding type-3" evidence="2">
    <location>
        <begin position="216"/>
        <end position="254"/>
    </location>
</feature>